<evidence type="ECO:0000313" key="2">
    <source>
        <dbReference type="EMBL" id="QUD90188.1"/>
    </source>
</evidence>
<dbReference type="KEGG" id="caul:KCG34_10125"/>
<feature type="transmembrane region" description="Helical" evidence="1">
    <location>
        <begin position="36"/>
        <end position="53"/>
    </location>
</feature>
<feature type="transmembrane region" description="Helical" evidence="1">
    <location>
        <begin position="131"/>
        <end position="151"/>
    </location>
</feature>
<dbReference type="RefSeq" id="WP_211940239.1">
    <property type="nucleotide sequence ID" value="NZ_CP073078.1"/>
</dbReference>
<evidence type="ECO:0000256" key="1">
    <source>
        <dbReference type="SAM" id="Phobius"/>
    </source>
</evidence>
<organism evidence="2 3">
    <name type="scientific">Phenylobacterium montanum</name>
    <dbReference type="NCBI Taxonomy" id="2823693"/>
    <lineage>
        <taxon>Bacteria</taxon>
        <taxon>Pseudomonadati</taxon>
        <taxon>Pseudomonadota</taxon>
        <taxon>Alphaproteobacteria</taxon>
        <taxon>Caulobacterales</taxon>
        <taxon>Caulobacteraceae</taxon>
        <taxon>Phenylobacterium</taxon>
    </lineage>
</organism>
<feature type="transmembrane region" description="Helical" evidence="1">
    <location>
        <begin position="99"/>
        <end position="119"/>
    </location>
</feature>
<proteinExistence type="predicted"/>
<accession>A0A975G425</accession>
<feature type="transmembrane region" description="Helical" evidence="1">
    <location>
        <begin position="65"/>
        <end position="87"/>
    </location>
</feature>
<gene>
    <name evidence="2" type="ORF">KCG34_10125</name>
</gene>
<dbReference type="EMBL" id="CP073078">
    <property type="protein sequence ID" value="QUD90188.1"/>
    <property type="molecule type" value="Genomic_DNA"/>
</dbReference>
<evidence type="ECO:0000313" key="3">
    <source>
        <dbReference type="Proteomes" id="UP000676409"/>
    </source>
</evidence>
<dbReference type="Proteomes" id="UP000676409">
    <property type="component" value="Chromosome"/>
</dbReference>
<keyword evidence="1" id="KW-0812">Transmembrane</keyword>
<dbReference type="AlphaFoldDB" id="A0A975G425"/>
<name>A0A975G425_9CAUL</name>
<keyword evidence="1" id="KW-0472">Membrane</keyword>
<protein>
    <submittedName>
        <fullName evidence="2">Uncharacterized protein</fullName>
    </submittedName>
</protein>
<keyword evidence="1" id="KW-1133">Transmembrane helix</keyword>
<sequence length="156" mass="17129">MGLLDGGSISRHNRTMARGFSHLLPSLSFMLFNADMIYPLAVAALATLAALALRRVRNSLRDRWALIAFLAVPALWAALIPWSALFLDAMDVRYASPKWAFWPVSAVLFGWPIVAAALVIRTRGSRDLSALFVILNIPGWLLGCFVSSMAISGDWI</sequence>
<keyword evidence="3" id="KW-1185">Reference proteome</keyword>
<reference evidence="2" key="1">
    <citation type="submission" date="2021-04" db="EMBL/GenBank/DDBJ databases">
        <title>The complete genome sequence of Caulobacter sp. S6.</title>
        <authorList>
            <person name="Tang Y."/>
            <person name="Ouyang W."/>
            <person name="Liu Q."/>
            <person name="Huang B."/>
            <person name="Guo Z."/>
            <person name="Lei P."/>
        </authorList>
    </citation>
    <scope>NUCLEOTIDE SEQUENCE</scope>
    <source>
        <strain evidence="2">S6</strain>
    </source>
</reference>